<dbReference type="InterPro" id="IPR001845">
    <property type="entry name" value="HTH_ArsR_DNA-bd_dom"/>
</dbReference>
<sequence length="258" mass="27746">MAIEAAAVLRSSRTLLDRAMDTLWQIIASPQTTTAPWDLIPGRNDAASIDNPGMSRITYSAISSYSRVRLLHLLQERPARTVGELCDSTGLHPNTVREHLQRLVDGGYVVTETEHRTTRGRPRMLYSAATGAAGSTSSIARRKAEQAARRGDLMRRVMPWTDAEDLPSEVLHQLDALVDDLGDAGFEPVVDETTLTVDLSPCPHASSSATNRATLCAVHLGLMEGVLAQAGGPLRVACMADGAIPEQCVVNLALRAEA</sequence>
<feature type="domain" description="HTH arsR-type" evidence="1">
    <location>
        <begin position="57"/>
        <end position="141"/>
    </location>
</feature>
<dbReference type="Gene3D" id="1.10.10.10">
    <property type="entry name" value="Winged helix-like DNA-binding domain superfamily/Winged helix DNA-binding domain"/>
    <property type="match status" value="1"/>
</dbReference>
<dbReference type="InterPro" id="IPR011991">
    <property type="entry name" value="ArsR-like_HTH"/>
</dbReference>
<dbReference type="SMART" id="SM00418">
    <property type="entry name" value="HTH_ARSR"/>
    <property type="match status" value="1"/>
</dbReference>
<accession>A0ABP4U522</accession>
<gene>
    <name evidence="2" type="ORF">GCM10009808_16150</name>
</gene>
<dbReference type="InterPro" id="IPR036390">
    <property type="entry name" value="WH_DNA-bd_sf"/>
</dbReference>
<dbReference type="SUPFAM" id="SSF46785">
    <property type="entry name" value="Winged helix' DNA-binding domain"/>
    <property type="match status" value="1"/>
</dbReference>
<name>A0ABP4U522_9MICO</name>
<dbReference type="EMBL" id="BAAAPL010000001">
    <property type="protein sequence ID" value="GAA1699315.1"/>
    <property type="molecule type" value="Genomic_DNA"/>
</dbReference>
<proteinExistence type="predicted"/>
<evidence type="ECO:0000313" key="3">
    <source>
        <dbReference type="Proteomes" id="UP001501690"/>
    </source>
</evidence>
<keyword evidence="3" id="KW-1185">Reference proteome</keyword>
<reference evidence="3" key="1">
    <citation type="journal article" date="2019" name="Int. J. Syst. Evol. Microbiol.">
        <title>The Global Catalogue of Microorganisms (GCM) 10K type strain sequencing project: providing services to taxonomists for standard genome sequencing and annotation.</title>
        <authorList>
            <consortium name="The Broad Institute Genomics Platform"/>
            <consortium name="The Broad Institute Genome Sequencing Center for Infectious Disease"/>
            <person name="Wu L."/>
            <person name="Ma J."/>
        </authorList>
    </citation>
    <scope>NUCLEOTIDE SEQUENCE [LARGE SCALE GENOMIC DNA]</scope>
    <source>
        <strain evidence="3">JCM 15577</strain>
    </source>
</reference>
<dbReference type="InterPro" id="IPR036388">
    <property type="entry name" value="WH-like_DNA-bd_sf"/>
</dbReference>
<dbReference type="Pfam" id="PF01022">
    <property type="entry name" value="HTH_5"/>
    <property type="match status" value="1"/>
</dbReference>
<protein>
    <recommendedName>
        <fullName evidence="1">HTH arsR-type domain-containing protein</fullName>
    </recommendedName>
</protein>
<dbReference type="CDD" id="cd00090">
    <property type="entry name" value="HTH_ARSR"/>
    <property type="match status" value="1"/>
</dbReference>
<comment type="caution">
    <text evidence="2">The sequence shown here is derived from an EMBL/GenBank/DDBJ whole genome shotgun (WGS) entry which is preliminary data.</text>
</comment>
<evidence type="ECO:0000313" key="2">
    <source>
        <dbReference type="EMBL" id="GAA1699315.1"/>
    </source>
</evidence>
<evidence type="ECO:0000259" key="1">
    <source>
        <dbReference type="SMART" id="SM00418"/>
    </source>
</evidence>
<dbReference type="Proteomes" id="UP001501690">
    <property type="component" value="Unassembled WGS sequence"/>
</dbReference>
<organism evidence="2 3">
    <name type="scientific">Microbacterium sediminicola</name>
    <dbReference type="NCBI Taxonomy" id="415210"/>
    <lineage>
        <taxon>Bacteria</taxon>
        <taxon>Bacillati</taxon>
        <taxon>Actinomycetota</taxon>
        <taxon>Actinomycetes</taxon>
        <taxon>Micrococcales</taxon>
        <taxon>Microbacteriaceae</taxon>
        <taxon>Microbacterium</taxon>
    </lineage>
</organism>